<dbReference type="AlphaFoldDB" id="A0A840PM62"/>
<reference evidence="1 2" key="1">
    <citation type="submission" date="2020-08" db="EMBL/GenBank/DDBJ databases">
        <title>Genomic Encyclopedia of Type Strains, Phase IV (KMG-IV): sequencing the most valuable type-strain genomes for metagenomic binning, comparative biology and taxonomic classification.</title>
        <authorList>
            <person name="Goeker M."/>
        </authorList>
    </citation>
    <scope>NUCLEOTIDE SEQUENCE [LARGE SCALE GENOMIC DNA]</scope>
    <source>
        <strain evidence="1 2">DSM 45615</strain>
    </source>
</reference>
<comment type="caution">
    <text evidence="1">The sequence shown here is derived from an EMBL/GenBank/DDBJ whole genome shotgun (WGS) entry which is preliminary data.</text>
</comment>
<protein>
    <submittedName>
        <fullName evidence="1">Uncharacterized protein</fullName>
    </submittedName>
</protein>
<proteinExistence type="predicted"/>
<organism evidence="1 2">
    <name type="scientific">Thermocatellispora tengchongensis</name>
    <dbReference type="NCBI Taxonomy" id="1073253"/>
    <lineage>
        <taxon>Bacteria</taxon>
        <taxon>Bacillati</taxon>
        <taxon>Actinomycetota</taxon>
        <taxon>Actinomycetes</taxon>
        <taxon>Streptosporangiales</taxon>
        <taxon>Streptosporangiaceae</taxon>
        <taxon>Thermocatellispora</taxon>
    </lineage>
</organism>
<keyword evidence="2" id="KW-1185">Reference proteome</keyword>
<accession>A0A840PM62</accession>
<gene>
    <name evidence="1" type="ORF">HNP84_009761</name>
</gene>
<evidence type="ECO:0000313" key="1">
    <source>
        <dbReference type="EMBL" id="MBB5139996.1"/>
    </source>
</evidence>
<name>A0A840PM62_9ACTN</name>
<dbReference type="RefSeq" id="WP_185056804.1">
    <property type="nucleotide sequence ID" value="NZ_BAABIX010000005.1"/>
</dbReference>
<sequence>MGGSVTWQIWDAELAYSHTSLTDPEAQGRLDNDGAEPLWGVYQVKPDQMTHIHVFPHNTLEWRAAEYGIDHEDIGTLLDVILYEPFIPDPRDPLMWQDPGALRVAEETWNLPTCWTPGCSDETRLQAHLERIKSVKRNRVALENAPQQDRQAALQFVGSQRTADPDPLAPIRGARLDPVRVQGRRMAVEWRRVSAETLLAPTFQTKPPATFVGMQPLPT</sequence>
<dbReference type="EMBL" id="JACHGN010000035">
    <property type="protein sequence ID" value="MBB5139996.1"/>
    <property type="molecule type" value="Genomic_DNA"/>
</dbReference>
<dbReference type="Proteomes" id="UP000578449">
    <property type="component" value="Unassembled WGS sequence"/>
</dbReference>
<evidence type="ECO:0000313" key="2">
    <source>
        <dbReference type="Proteomes" id="UP000578449"/>
    </source>
</evidence>